<dbReference type="RefSeq" id="WP_188720920.1">
    <property type="nucleotide sequence ID" value="NZ_BMIF01000005.1"/>
</dbReference>
<dbReference type="AlphaFoldDB" id="A0A916RT37"/>
<evidence type="ECO:0000313" key="7">
    <source>
        <dbReference type="Proteomes" id="UP000636264"/>
    </source>
</evidence>
<dbReference type="SUPFAM" id="SSF52540">
    <property type="entry name" value="P-loop containing nucleoside triphosphate hydrolases"/>
    <property type="match status" value="1"/>
</dbReference>
<reference evidence="6" key="1">
    <citation type="journal article" date="2014" name="Int. J. Syst. Evol. Microbiol.">
        <title>Complete genome sequence of Corynebacterium casei LMG S-19264T (=DSM 44701T), isolated from a smear-ripened cheese.</title>
        <authorList>
            <consortium name="US DOE Joint Genome Institute (JGI-PGF)"/>
            <person name="Walter F."/>
            <person name="Albersmeier A."/>
            <person name="Kalinowski J."/>
            <person name="Ruckert C."/>
        </authorList>
    </citation>
    <scope>NUCLEOTIDE SEQUENCE</scope>
    <source>
        <strain evidence="6">CGMCC 1.15320</strain>
    </source>
</reference>
<organism evidence="6 7">
    <name type="scientific">Nitratireductor aestuarii</name>
    <dbReference type="NCBI Taxonomy" id="1735103"/>
    <lineage>
        <taxon>Bacteria</taxon>
        <taxon>Pseudomonadati</taxon>
        <taxon>Pseudomonadota</taxon>
        <taxon>Alphaproteobacteria</taxon>
        <taxon>Hyphomicrobiales</taxon>
        <taxon>Phyllobacteriaceae</taxon>
        <taxon>Nitratireductor</taxon>
    </lineage>
</organism>
<evidence type="ECO:0000313" key="6">
    <source>
        <dbReference type="EMBL" id="GGA66159.1"/>
    </source>
</evidence>
<dbReference type="EMBL" id="BMIF01000005">
    <property type="protein sequence ID" value="GGA66159.1"/>
    <property type="molecule type" value="Genomic_DNA"/>
</dbReference>
<evidence type="ECO:0000256" key="2">
    <source>
        <dbReference type="ARBA" id="ARBA00022448"/>
    </source>
</evidence>
<gene>
    <name evidence="6" type="ORF">GCM10011385_20070</name>
</gene>
<dbReference type="InterPro" id="IPR003439">
    <property type="entry name" value="ABC_transporter-like_ATP-bd"/>
</dbReference>
<sequence length="280" mass="30644">MTRLLDIQNVSLAFRQRTGLFSPPNLIPAVRSASLHVDAGEVVAVVGESGSGKSTLAKMVLRLLTPDTGTIAIDGKPAQSLGPREFARLVQPVFQDPYSSINPKRTLAEIIQTPLKIAGGVSARECEERARDLFERVGLPMRLFHSYPNQISGGQRQRVAIARALILRPKLLVCDEPTSALDVSVQAQILELFNELKQDFGLTYLFISHNLAVVERIADRIAVMYRGEIVEQGATDAFFAAPTHPYSKMLLSSVLPPIPGRPLPTVSRVFELNTPRGSQP</sequence>
<dbReference type="PANTHER" id="PTHR43776">
    <property type="entry name" value="TRANSPORT ATP-BINDING PROTEIN"/>
    <property type="match status" value="1"/>
</dbReference>
<dbReference type="GO" id="GO:0005524">
    <property type="term" value="F:ATP binding"/>
    <property type="evidence" value="ECO:0007669"/>
    <property type="project" value="UniProtKB-KW"/>
</dbReference>
<dbReference type="InterPro" id="IPR027417">
    <property type="entry name" value="P-loop_NTPase"/>
</dbReference>
<dbReference type="GO" id="GO:0016887">
    <property type="term" value="F:ATP hydrolysis activity"/>
    <property type="evidence" value="ECO:0007669"/>
    <property type="project" value="InterPro"/>
</dbReference>
<dbReference type="PROSITE" id="PS00211">
    <property type="entry name" value="ABC_TRANSPORTER_1"/>
    <property type="match status" value="1"/>
</dbReference>
<name>A0A916RT37_9HYPH</name>
<dbReference type="PROSITE" id="PS50893">
    <property type="entry name" value="ABC_TRANSPORTER_2"/>
    <property type="match status" value="1"/>
</dbReference>
<dbReference type="Pfam" id="PF00005">
    <property type="entry name" value="ABC_tran"/>
    <property type="match status" value="1"/>
</dbReference>
<dbReference type="InterPro" id="IPR050319">
    <property type="entry name" value="ABC_transp_ATP-bind"/>
</dbReference>
<proteinExistence type="inferred from homology"/>
<keyword evidence="7" id="KW-1185">Reference proteome</keyword>
<keyword evidence="2" id="KW-0813">Transport</keyword>
<dbReference type="InterPro" id="IPR003593">
    <property type="entry name" value="AAA+_ATPase"/>
</dbReference>
<feature type="domain" description="ABC transporter" evidence="5">
    <location>
        <begin position="5"/>
        <end position="251"/>
    </location>
</feature>
<evidence type="ECO:0000256" key="3">
    <source>
        <dbReference type="ARBA" id="ARBA00022741"/>
    </source>
</evidence>
<dbReference type="CDD" id="cd03257">
    <property type="entry name" value="ABC_NikE_OppD_transporters"/>
    <property type="match status" value="1"/>
</dbReference>
<protein>
    <submittedName>
        <fullName evidence="6">ABC transporter ATP-binding protein</fullName>
    </submittedName>
</protein>
<dbReference type="Proteomes" id="UP000636264">
    <property type="component" value="Unassembled WGS sequence"/>
</dbReference>
<dbReference type="PANTHER" id="PTHR43776:SF8">
    <property type="entry name" value="ABC TRANSPORTER, ATP-BINDING PROTEIN"/>
    <property type="match status" value="1"/>
</dbReference>
<accession>A0A916RT37</accession>
<evidence type="ECO:0000259" key="5">
    <source>
        <dbReference type="PROSITE" id="PS50893"/>
    </source>
</evidence>
<reference evidence="6" key="2">
    <citation type="submission" date="2020-09" db="EMBL/GenBank/DDBJ databases">
        <authorList>
            <person name="Sun Q."/>
            <person name="Zhou Y."/>
        </authorList>
    </citation>
    <scope>NUCLEOTIDE SEQUENCE</scope>
    <source>
        <strain evidence="6">CGMCC 1.15320</strain>
    </source>
</reference>
<comment type="similarity">
    <text evidence="1">Belongs to the ABC transporter superfamily.</text>
</comment>
<comment type="caution">
    <text evidence="6">The sequence shown here is derived from an EMBL/GenBank/DDBJ whole genome shotgun (WGS) entry which is preliminary data.</text>
</comment>
<dbReference type="Gene3D" id="3.40.50.300">
    <property type="entry name" value="P-loop containing nucleotide triphosphate hydrolases"/>
    <property type="match status" value="1"/>
</dbReference>
<dbReference type="SMART" id="SM00382">
    <property type="entry name" value="AAA"/>
    <property type="match status" value="1"/>
</dbReference>
<evidence type="ECO:0000256" key="4">
    <source>
        <dbReference type="ARBA" id="ARBA00022840"/>
    </source>
</evidence>
<dbReference type="InterPro" id="IPR017871">
    <property type="entry name" value="ABC_transporter-like_CS"/>
</dbReference>
<keyword evidence="4 6" id="KW-0067">ATP-binding</keyword>
<evidence type="ECO:0000256" key="1">
    <source>
        <dbReference type="ARBA" id="ARBA00005417"/>
    </source>
</evidence>
<keyword evidence="3" id="KW-0547">Nucleotide-binding</keyword>
<dbReference type="GO" id="GO:0055085">
    <property type="term" value="P:transmembrane transport"/>
    <property type="evidence" value="ECO:0007669"/>
    <property type="project" value="UniProtKB-ARBA"/>
</dbReference>